<dbReference type="Pfam" id="PF00782">
    <property type="entry name" value="DSPc"/>
    <property type="match status" value="1"/>
</dbReference>
<sequence>MSARAQPPGRPWKRAAAWLACLGPLFYLSYGLANWWAGTRAQVPSVVFGWEHGMPFWAWTIFPYWSINAFYALSLFLGRSRHEVDRHGARLLTAQFIAVSCFVLWPLHFSFGQPEVSGAPAFLFNALRGFDQPYNQAPSLHIALAVILWDWYRRLVHARWARAVLHVWALLICGSVLTTYQHHFIDIPTGALLGLVCVWLWPLERRAALPRAWRMARDAQRWKLAAFYTAGAVLCLALALWLQGAALWLCWPAASLALVALNYIGFGARGFAMDAQGRMGWAARWLYAPYRAGAALNAWLWTRRLPASVAVAPGLHLGRVPDAAEWEAAGRPHLLGLCAELQLPAPAAAAGRARSLPLLDLVVPAPARLRRAATLIEAQRRRAGPEGAVWVCCALGFSRSAAALIAFLLTGQGHSAQAAQQLVRAARPQIVLRERWMQALGTLSSRAQEPPQP</sequence>
<accession>A0AAE3T0F5</accession>
<dbReference type="PANTHER" id="PTHR47216:SF4">
    <property type="entry name" value="OS01G0859400 PROTEIN"/>
    <property type="match status" value="1"/>
</dbReference>
<feature type="transmembrane region" description="Helical" evidence="1">
    <location>
        <begin position="164"/>
        <end position="181"/>
    </location>
</feature>
<evidence type="ECO:0000313" key="3">
    <source>
        <dbReference type="EMBL" id="MDA7416856.1"/>
    </source>
</evidence>
<dbReference type="InterPro" id="IPR000340">
    <property type="entry name" value="Dual-sp_phosphatase_cat-dom"/>
</dbReference>
<keyword evidence="1" id="KW-0472">Membrane</keyword>
<evidence type="ECO:0000256" key="1">
    <source>
        <dbReference type="SAM" id="Phobius"/>
    </source>
</evidence>
<dbReference type="PANTHER" id="PTHR47216">
    <property type="match status" value="1"/>
</dbReference>
<evidence type="ECO:0000259" key="2">
    <source>
        <dbReference type="PROSITE" id="PS50056"/>
    </source>
</evidence>
<feature type="transmembrane region" description="Helical" evidence="1">
    <location>
        <begin position="248"/>
        <end position="268"/>
    </location>
</feature>
<feature type="transmembrane region" description="Helical" evidence="1">
    <location>
        <begin position="16"/>
        <end position="36"/>
    </location>
</feature>
<dbReference type="Proteomes" id="UP001212602">
    <property type="component" value="Unassembled WGS sequence"/>
</dbReference>
<dbReference type="InterPro" id="IPR029021">
    <property type="entry name" value="Prot-tyrosine_phosphatase-like"/>
</dbReference>
<protein>
    <submittedName>
        <fullName evidence="3">Phosphatase PAP2/dual specificity phosphatase family protein</fullName>
    </submittedName>
</protein>
<dbReference type="AlphaFoldDB" id="A0AAE3T0F5"/>
<reference evidence="3" key="1">
    <citation type="submission" date="2023-01" db="EMBL/GenBank/DDBJ databases">
        <title>Xenophilus mangrovi sp. nov., isolated from soil of Mangrove nature reserve.</title>
        <authorList>
            <person name="Xu S."/>
            <person name="Liu Z."/>
            <person name="Xu Y."/>
        </authorList>
    </citation>
    <scope>NUCLEOTIDE SEQUENCE</scope>
    <source>
        <strain evidence="3">YW8</strain>
    </source>
</reference>
<dbReference type="Gene3D" id="3.90.190.10">
    <property type="entry name" value="Protein tyrosine phosphatase superfamily"/>
    <property type="match status" value="1"/>
</dbReference>
<dbReference type="RefSeq" id="WP_271428082.1">
    <property type="nucleotide sequence ID" value="NZ_JAQIPB010000003.1"/>
</dbReference>
<feature type="transmembrane region" description="Helical" evidence="1">
    <location>
        <begin position="187"/>
        <end position="203"/>
    </location>
</feature>
<dbReference type="InterPro" id="IPR000387">
    <property type="entry name" value="Tyr_Pase_dom"/>
</dbReference>
<dbReference type="CDD" id="cd03386">
    <property type="entry name" value="PAP2_Aur1_like"/>
    <property type="match status" value="1"/>
</dbReference>
<keyword evidence="1" id="KW-1133">Transmembrane helix</keyword>
<dbReference type="Gene3D" id="1.20.144.10">
    <property type="entry name" value="Phosphatidic acid phosphatase type 2/haloperoxidase"/>
    <property type="match status" value="1"/>
</dbReference>
<keyword evidence="1" id="KW-0812">Transmembrane</keyword>
<feature type="domain" description="Tyrosine specific protein phosphatases" evidence="2">
    <location>
        <begin position="367"/>
        <end position="438"/>
    </location>
</feature>
<feature type="transmembrane region" description="Helical" evidence="1">
    <location>
        <begin position="224"/>
        <end position="242"/>
    </location>
</feature>
<gene>
    <name evidence="3" type="ORF">PGB34_10815</name>
</gene>
<keyword evidence="4" id="KW-1185">Reference proteome</keyword>
<feature type="transmembrane region" description="Helical" evidence="1">
    <location>
        <begin position="56"/>
        <end position="77"/>
    </location>
</feature>
<name>A0AAE3T0F5_9BURK</name>
<proteinExistence type="predicted"/>
<evidence type="ECO:0000313" key="4">
    <source>
        <dbReference type="Proteomes" id="UP001212602"/>
    </source>
</evidence>
<dbReference type="SUPFAM" id="SSF52799">
    <property type="entry name" value="(Phosphotyrosine protein) phosphatases II"/>
    <property type="match status" value="1"/>
</dbReference>
<organism evidence="3 4">
    <name type="scientific">Xenophilus arseniciresistens</name>
    <dbReference type="NCBI Taxonomy" id="1283306"/>
    <lineage>
        <taxon>Bacteria</taxon>
        <taxon>Pseudomonadati</taxon>
        <taxon>Pseudomonadota</taxon>
        <taxon>Betaproteobacteria</taxon>
        <taxon>Burkholderiales</taxon>
        <taxon>Comamonadaceae</taxon>
        <taxon>Xenophilus</taxon>
    </lineage>
</organism>
<comment type="caution">
    <text evidence="3">The sequence shown here is derived from an EMBL/GenBank/DDBJ whole genome shotgun (WGS) entry which is preliminary data.</text>
</comment>
<feature type="transmembrane region" description="Helical" evidence="1">
    <location>
        <begin position="134"/>
        <end position="152"/>
    </location>
</feature>
<dbReference type="EMBL" id="JAQIPB010000003">
    <property type="protein sequence ID" value="MDA7416856.1"/>
    <property type="molecule type" value="Genomic_DNA"/>
</dbReference>
<dbReference type="PROSITE" id="PS50056">
    <property type="entry name" value="TYR_PHOSPHATASE_2"/>
    <property type="match status" value="1"/>
</dbReference>
<feature type="transmembrane region" description="Helical" evidence="1">
    <location>
        <begin position="89"/>
        <end position="107"/>
    </location>
</feature>
<feature type="transmembrane region" description="Helical" evidence="1">
    <location>
        <begin position="388"/>
        <end position="409"/>
    </location>
</feature>